<dbReference type="SMART" id="SM00636">
    <property type="entry name" value="Glyco_18"/>
    <property type="match status" value="1"/>
</dbReference>
<evidence type="ECO:0000256" key="2">
    <source>
        <dbReference type="ARBA" id="ARBA00012729"/>
    </source>
</evidence>
<dbReference type="CDD" id="cd06548">
    <property type="entry name" value="GH18_chitinase"/>
    <property type="match status" value="1"/>
</dbReference>
<name>A0A069SEV1_PHOVU</name>
<evidence type="ECO:0000256" key="1">
    <source>
        <dbReference type="ARBA" id="ARBA00000822"/>
    </source>
</evidence>
<dbReference type="GO" id="GO:0005576">
    <property type="term" value="C:extracellular region"/>
    <property type="evidence" value="ECO:0007669"/>
    <property type="project" value="TreeGrafter"/>
</dbReference>
<evidence type="ECO:0000256" key="6">
    <source>
        <dbReference type="RuleBase" id="RU004453"/>
    </source>
</evidence>
<dbReference type="PROSITE" id="PS51257">
    <property type="entry name" value="PROKAR_LIPOPROTEIN"/>
    <property type="match status" value="1"/>
</dbReference>
<dbReference type="PATRIC" id="fig|1339352.3.peg.2759"/>
<dbReference type="PANTHER" id="PTHR11177">
    <property type="entry name" value="CHITINASE"/>
    <property type="match status" value="1"/>
</dbReference>
<keyword evidence="3 5" id="KW-0378">Hydrolase</keyword>
<accession>A0A069SEV1</accession>
<evidence type="ECO:0000259" key="7">
    <source>
        <dbReference type="PROSITE" id="PS51910"/>
    </source>
</evidence>
<dbReference type="GO" id="GO:0006032">
    <property type="term" value="P:chitin catabolic process"/>
    <property type="evidence" value="ECO:0007669"/>
    <property type="project" value="TreeGrafter"/>
</dbReference>
<comment type="catalytic activity">
    <reaction evidence="1">
        <text>Random endo-hydrolysis of N-acetyl-beta-D-glucosaminide (1-&gt;4)-beta-linkages in chitin and chitodextrins.</text>
        <dbReference type="EC" id="3.2.1.14"/>
    </reaction>
</comment>
<reference evidence="8 9" key="1">
    <citation type="submission" date="2014-04" db="EMBL/GenBank/DDBJ databases">
        <authorList>
            <person name="Sears C."/>
            <person name="Carroll K."/>
            <person name="Sack B.R."/>
            <person name="Qadri F."/>
            <person name="Myers L.L."/>
            <person name="Chung G.-T."/>
            <person name="Escheverria P."/>
            <person name="Fraser C.M."/>
            <person name="Sadzewicz L."/>
            <person name="Shefchek K.A."/>
            <person name="Tallon L."/>
            <person name="Das S.P."/>
            <person name="Daugherty S."/>
            <person name="Mongodin E.F."/>
        </authorList>
    </citation>
    <scope>NUCLEOTIDE SEQUENCE [LARGE SCALE GENOMIC DNA]</scope>
    <source>
        <strain evidence="8 9">3975 RP4</strain>
    </source>
</reference>
<dbReference type="EMBL" id="JNHM01000033">
    <property type="protein sequence ID" value="KDS52872.1"/>
    <property type="molecule type" value="Genomic_DNA"/>
</dbReference>
<comment type="caution">
    <text evidence="8">The sequence shown here is derived from an EMBL/GenBank/DDBJ whole genome shotgun (WGS) entry which is preliminary data.</text>
</comment>
<dbReference type="PROSITE" id="PS01095">
    <property type="entry name" value="GH18_1"/>
    <property type="match status" value="1"/>
</dbReference>
<dbReference type="AlphaFoldDB" id="A0A069SEV1"/>
<dbReference type="Pfam" id="PF00704">
    <property type="entry name" value="Glyco_hydro_18"/>
    <property type="match status" value="1"/>
</dbReference>
<dbReference type="SUPFAM" id="SSF51445">
    <property type="entry name" value="(Trans)glycosidases"/>
    <property type="match status" value="1"/>
</dbReference>
<evidence type="ECO:0000313" key="8">
    <source>
        <dbReference type="EMBL" id="KDS52872.1"/>
    </source>
</evidence>
<dbReference type="EC" id="3.2.1.14" evidence="2"/>
<dbReference type="PANTHER" id="PTHR11177:SF317">
    <property type="entry name" value="CHITINASE 12-RELATED"/>
    <property type="match status" value="1"/>
</dbReference>
<gene>
    <name evidence="8" type="ORF">M099_2868</name>
</gene>
<dbReference type="InterPro" id="IPR001579">
    <property type="entry name" value="Glyco_hydro_18_chit_AS"/>
</dbReference>
<evidence type="ECO:0000256" key="5">
    <source>
        <dbReference type="RuleBase" id="RU000489"/>
    </source>
</evidence>
<keyword evidence="4 5" id="KW-0326">Glycosidase</keyword>
<evidence type="ECO:0000256" key="3">
    <source>
        <dbReference type="ARBA" id="ARBA00022801"/>
    </source>
</evidence>
<dbReference type="GO" id="GO:0008843">
    <property type="term" value="F:endochitinase activity"/>
    <property type="evidence" value="ECO:0007669"/>
    <property type="project" value="UniProtKB-EC"/>
</dbReference>
<dbReference type="GO" id="GO:0008061">
    <property type="term" value="F:chitin binding"/>
    <property type="evidence" value="ECO:0007669"/>
    <property type="project" value="InterPro"/>
</dbReference>
<feature type="domain" description="GH18" evidence="7">
    <location>
        <begin position="37"/>
        <end position="345"/>
    </location>
</feature>
<dbReference type="InterPro" id="IPR001223">
    <property type="entry name" value="Glyco_hydro18_cat"/>
</dbReference>
<dbReference type="Proteomes" id="UP000027661">
    <property type="component" value="Unassembled WGS sequence"/>
</dbReference>
<evidence type="ECO:0000256" key="4">
    <source>
        <dbReference type="ARBA" id="ARBA00023295"/>
    </source>
</evidence>
<organism evidence="8 9">
    <name type="scientific">Phocaeicola vulgatus str. 3975 RP4</name>
    <dbReference type="NCBI Taxonomy" id="1339352"/>
    <lineage>
        <taxon>Bacteria</taxon>
        <taxon>Pseudomonadati</taxon>
        <taxon>Bacteroidota</taxon>
        <taxon>Bacteroidia</taxon>
        <taxon>Bacteroidales</taxon>
        <taxon>Bacteroidaceae</taxon>
        <taxon>Phocaeicola</taxon>
    </lineage>
</organism>
<evidence type="ECO:0000313" key="9">
    <source>
        <dbReference type="Proteomes" id="UP000027661"/>
    </source>
</evidence>
<proteinExistence type="inferred from homology"/>
<protein>
    <recommendedName>
        <fullName evidence="2">chitinase</fullName>
        <ecNumber evidence="2">3.2.1.14</ecNumber>
    </recommendedName>
</protein>
<sequence>MRTFKLIAGLSFLLLVVACQDKKRSSQIEVAENESKYVVLAYVTSWGESTPDPACLTHINYAFGHVTDNFKGIRIDNEPRLQMVVGLREKKPSLKVLLSVGGWGSSRFSEMAQTDSTRMAFAADCKRVIDQFDLDGIDIDWEYPGIGTAGVSFSPEDTDNFSLLMKDIRHAIGKDKLLTIATQAGAKYYNLKAVEPYVDYVNIMTYDMEESPNHHSALYRSEMTEEWSCEDAVAAHVAAGFPVGRLVLGIPFYGHGTNEAPELLDYRHIIALDSLQSCWDSAAQVPYMINSQGHVVVNYENAQSIAFKCQFLHQKGMLGAMYWDYDSDDEKGTLRHAVYQGVMNP</sequence>
<dbReference type="InterPro" id="IPR050314">
    <property type="entry name" value="Glycosyl_Hydrlase_18"/>
</dbReference>
<comment type="similarity">
    <text evidence="6">Belongs to the glycosyl hydrolase 18 family.</text>
</comment>
<dbReference type="InterPro" id="IPR011583">
    <property type="entry name" value="Chitinase_II/V-like_cat"/>
</dbReference>
<dbReference type="InterPro" id="IPR017853">
    <property type="entry name" value="GH"/>
</dbReference>
<dbReference type="GO" id="GO:0005975">
    <property type="term" value="P:carbohydrate metabolic process"/>
    <property type="evidence" value="ECO:0007669"/>
    <property type="project" value="InterPro"/>
</dbReference>
<dbReference type="PROSITE" id="PS51910">
    <property type="entry name" value="GH18_2"/>
    <property type="match status" value="1"/>
</dbReference>
<dbReference type="Gene3D" id="3.20.20.80">
    <property type="entry name" value="Glycosidases"/>
    <property type="match status" value="1"/>
</dbReference>
<dbReference type="RefSeq" id="WP_032953044.1">
    <property type="nucleotide sequence ID" value="NZ_JNHM01000033.1"/>
</dbReference>